<keyword evidence="2" id="KW-0677">Repeat</keyword>
<name>A0A3P9L3P1_ORYLA</name>
<keyword evidence="7" id="KW-0472">Membrane</keyword>
<dbReference type="Gene3D" id="2.10.70.10">
    <property type="entry name" value="Complement Module, domain 1"/>
    <property type="match status" value="3"/>
</dbReference>
<evidence type="ECO:0000313" key="10">
    <source>
        <dbReference type="Proteomes" id="UP000265180"/>
    </source>
</evidence>
<dbReference type="InterPro" id="IPR002396">
    <property type="entry name" value="Selectin_superfamily"/>
</dbReference>
<dbReference type="GO" id="GO:0016020">
    <property type="term" value="C:membrane"/>
    <property type="evidence" value="ECO:0007669"/>
    <property type="project" value="InterPro"/>
</dbReference>
<keyword evidence="7" id="KW-1133">Transmembrane helix</keyword>
<keyword evidence="4 6" id="KW-1015">Disulfide bond</keyword>
<evidence type="ECO:0000313" key="9">
    <source>
        <dbReference type="Ensembl" id="ENSORLP00020015319.1"/>
    </source>
</evidence>
<dbReference type="PANTHER" id="PTHR19325">
    <property type="entry name" value="COMPLEMENT COMPONENT-RELATED SUSHI DOMAIN-CONTAINING"/>
    <property type="match status" value="1"/>
</dbReference>
<feature type="disulfide bond" evidence="6">
    <location>
        <begin position="149"/>
        <end position="176"/>
    </location>
</feature>
<keyword evidence="5" id="KW-0325">Glycoprotein</keyword>
<reference evidence="9" key="4">
    <citation type="submission" date="2025-09" db="UniProtKB">
        <authorList>
            <consortium name="Ensembl"/>
        </authorList>
    </citation>
    <scope>IDENTIFICATION</scope>
    <source>
        <strain evidence="9">HNI</strain>
    </source>
</reference>
<dbReference type="FunFam" id="2.10.70.10:FF:000001">
    <property type="entry name" value="Selectin P"/>
    <property type="match status" value="2"/>
</dbReference>
<accession>A0A3P9L3P1</accession>
<comment type="caution">
    <text evidence="6">Lacks conserved residue(s) required for the propagation of feature annotation.</text>
</comment>
<evidence type="ECO:0000256" key="3">
    <source>
        <dbReference type="ARBA" id="ARBA00022837"/>
    </source>
</evidence>
<dbReference type="CDD" id="cd00033">
    <property type="entry name" value="CCP"/>
    <property type="match status" value="3"/>
</dbReference>
<proteinExistence type="predicted"/>
<protein>
    <recommendedName>
        <fullName evidence="8">Sushi domain-containing protein</fullName>
    </recommendedName>
</protein>
<feature type="disulfide bond" evidence="6">
    <location>
        <begin position="20"/>
        <end position="47"/>
    </location>
</feature>
<dbReference type="Ensembl" id="ENSORLT00020023300.1">
    <property type="protein sequence ID" value="ENSORLP00020015319.1"/>
    <property type="gene ID" value="ENSORLG00020016327.1"/>
</dbReference>
<keyword evidence="7" id="KW-0812">Transmembrane</keyword>
<dbReference type="PRINTS" id="PR00343">
    <property type="entry name" value="SELECTIN"/>
</dbReference>
<keyword evidence="1 6" id="KW-0768">Sushi</keyword>
<dbReference type="Pfam" id="PF00084">
    <property type="entry name" value="Sushi"/>
    <property type="match status" value="3"/>
</dbReference>
<evidence type="ECO:0000256" key="4">
    <source>
        <dbReference type="ARBA" id="ARBA00023157"/>
    </source>
</evidence>
<dbReference type="PROSITE" id="PS50923">
    <property type="entry name" value="SUSHI"/>
    <property type="match status" value="3"/>
</dbReference>
<reference evidence="9 10" key="2">
    <citation type="submission" date="2017-04" db="EMBL/GenBank/DDBJ databases">
        <title>CpG methylation of centromeres and impact of large insertions on vertebrate speciation.</title>
        <authorList>
            <person name="Ichikawa K."/>
            <person name="Yoshimura J."/>
            <person name="Morishita S."/>
        </authorList>
    </citation>
    <scope>NUCLEOTIDE SEQUENCE</scope>
    <source>
        <strain evidence="9 10">HNI</strain>
    </source>
</reference>
<dbReference type="AlphaFoldDB" id="A0A3P9L3P1"/>
<evidence type="ECO:0000259" key="8">
    <source>
        <dbReference type="PROSITE" id="PS50923"/>
    </source>
</evidence>
<evidence type="ECO:0000256" key="1">
    <source>
        <dbReference type="ARBA" id="ARBA00022659"/>
    </source>
</evidence>
<evidence type="ECO:0000256" key="5">
    <source>
        <dbReference type="ARBA" id="ARBA00023180"/>
    </source>
</evidence>
<feature type="domain" description="Sushi" evidence="8">
    <location>
        <begin position="54"/>
        <end position="115"/>
    </location>
</feature>
<sequence>IHCRDPFGEHSYGSECSVRCEDGFELVGTNLTKCSAWGNWSLGLPVCQGMTTSKLCQTVTSPSHGFLSCNHPNGPFSFGSTCSITCDEGFRINGTSKVECFSSAMWSADIPTCTAVQCGNIHRMSSRMSMNCSHPLANFSFGSECIFTCADGFSLNGSTALFCSSSGFWSHQIPTCTGIPLRILQYAAYGAACAALALILFGLTDLIIRHLKKGGEIHLTLSLGHGCPYGWMWGVCRWNMVKSVQDTQVAYGKYEGRRAYRKKMFKHSFLGACCGRQDKINLPHAQQWYVPFS</sequence>
<organism evidence="9 10">
    <name type="scientific">Oryzias latipes</name>
    <name type="common">Japanese rice fish</name>
    <name type="synonym">Japanese killifish</name>
    <dbReference type="NCBI Taxonomy" id="8090"/>
    <lineage>
        <taxon>Eukaryota</taxon>
        <taxon>Metazoa</taxon>
        <taxon>Chordata</taxon>
        <taxon>Craniata</taxon>
        <taxon>Vertebrata</taxon>
        <taxon>Euteleostomi</taxon>
        <taxon>Actinopterygii</taxon>
        <taxon>Neopterygii</taxon>
        <taxon>Teleostei</taxon>
        <taxon>Neoteleostei</taxon>
        <taxon>Acanthomorphata</taxon>
        <taxon>Ovalentaria</taxon>
        <taxon>Atherinomorphae</taxon>
        <taxon>Beloniformes</taxon>
        <taxon>Adrianichthyidae</taxon>
        <taxon>Oryziinae</taxon>
        <taxon>Oryzias</taxon>
    </lineage>
</organism>
<dbReference type="SMART" id="SM00032">
    <property type="entry name" value="CCP"/>
    <property type="match status" value="3"/>
</dbReference>
<evidence type="ECO:0000256" key="7">
    <source>
        <dbReference type="SAM" id="Phobius"/>
    </source>
</evidence>
<reference evidence="9" key="3">
    <citation type="submission" date="2025-08" db="UniProtKB">
        <authorList>
            <consortium name="Ensembl"/>
        </authorList>
    </citation>
    <scope>IDENTIFICATION</scope>
    <source>
        <strain evidence="9">HNI</strain>
    </source>
</reference>
<reference key="1">
    <citation type="journal article" date="2007" name="Nature">
        <title>The medaka draft genome and insights into vertebrate genome evolution.</title>
        <authorList>
            <person name="Kasahara M."/>
            <person name="Naruse K."/>
            <person name="Sasaki S."/>
            <person name="Nakatani Y."/>
            <person name="Qu W."/>
            <person name="Ahsan B."/>
            <person name="Yamada T."/>
            <person name="Nagayasu Y."/>
            <person name="Doi K."/>
            <person name="Kasai Y."/>
            <person name="Jindo T."/>
            <person name="Kobayashi D."/>
            <person name="Shimada A."/>
            <person name="Toyoda A."/>
            <person name="Kuroki Y."/>
            <person name="Fujiyama A."/>
            <person name="Sasaki T."/>
            <person name="Shimizu A."/>
            <person name="Asakawa S."/>
            <person name="Shimizu N."/>
            <person name="Hashimoto S."/>
            <person name="Yang J."/>
            <person name="Lee Y."/>
            <person name="Matsushima K."/>
            <person name="Sugano S."/>
            <person name="Sakaizumi M."/>
            <person name="Narita T."/>
            <person name="Ohishi K."/>
            <person name="Haga S."/>
            <person name="Ohta F."/>
            <person name="Nomoto H."/>
            <person name="Nogata K."/>
            <person name="Morishita T."/>
            <person name="Endo T."/>
            <person name="Shin-I T."/>
            <person name="Takeda H."/>
            <person name="Morishita S."/>
            <person name="Kohara Y."/>
        </authorList>
    </citation>
    <scope>NUCLEOTIDE SEQUENCE [LARGE SCALE GENOMIC DNA]</scope>
    <source>
        <strain>Hd-rR</strain>
    </source>
</reference>
<evidence type="ECO:0000256" key="2">
    <source>
        <dbReference type="ARBA" id="ARBA00022737"/>
    </source>
</evidence>
<dbReference type="GO" id="GO:0007155">
    <property type="term" value="P:cell adhesion"/>
    <property type="evidence" value="ECO:0007669"/>
    <property type="project" value="InterPro"/>
</dbReference>
<dbReference type="SUPFAM" id="SSF57535">
    <property type="entry name" value="Complement control module/SCR domain"/>
    <property type="match status" value="3"/>
</dbReference>
<feature type="domain" description="Sushi" evidence="8">
    <location>
        <begin position="1"/>
        <end position="49"/>
    </location>
</feature>
<feature type="domain" description="Sushi" evidence="8">
    <location>
        <begin position="116"/>
        <end position="178"/>
    </location>
</feature>
<evidence type="ECO:0000256" key="6">
    <source>
        <dbReference type="PROSITE-ProRule" id="PRU00302"/>
    </source>
</evidence>
<dbReference type="PANTHER" id="PTHR19325:SF493">
    <property type="entry name" value="E-SELECTIN"/>
    <property type="match status" value="1"/>
</dbReference>
<dbReference type="InterPro" id="IPR000436">
    <property type="entry name" value="Sushi_SCR_CCP_dom"/>
</dbReference>
<feature type="disulfide bond" evidence="6">
    <location>
        <begin position="86"/>
        <end position="113"/>
    </location>
</feature>
<feature type="transmembrane region" description="Helical" evidence="7">
    <location>
        <begin position="186"/>
        <end position="208"/>
    </location>
</feature>
<dbReference type="InterPro" id="IPR035976">
    <property type="entry name" value="Sushi/SCR/CCP_sf"/>
</dbReference>
<keyword evidence="3" id="KW-0106">Calcium</keyword>
<dbReference type="InterPro" id="IPR050350">
    <property type="entry name" value="Compl-Cell_Adhes-Reg"/>
</dbReference>
<dbReference type="Proteomes" id="UP000265180">
    <property type="component" value="Chromosome 4"/>
</dbReference>